<name>A0A936TBR0_9ACTN</name>
<organism evidence="2 3">
    <name type="scientific">Candidatus Neomicrothrix subdominans</name>
    <dbReference type="NCBI Taxonomy" id="2954438"/>
    <lineage>
        <taxon>Bacteria</taxon>
        <taxon>Bacillati</taxon>
        <taxon>Actinomycetota</taxon>
        <taxon>Acidimicrobiia</taxon>
        <taxon>Acidimicrobiales</taxon>
        <taxon>Microthrixaceae</taxon>
        <taxon>Candidatus Neomicrothrix</taxon>
    </lineage>
</organism>
<evidence type="ECO:0008006" key="4">
    <source>
        <dbReference type="Google" id="ProtNLM"/>
    </source>
</evidence>
<dbReference type="SUPFAM" id="SSF56300">
    <property type="entry name" value="Metallo-dependent phosphatases"/>
    <property type="match status" value="1"/>
</dbReference>
<accession>A0A936TBR0</accession>
<evidence type="ECO:0000313" key="2">
    <source>
        <dbReference type="EMBL" id="MBK9295378.1"/>
    </source>
</evidence>
<dbReference type="Proteomes" id="UP000727993">
    <property type="component" value="Unassembled WGS sequence"/>
</dbReference>
<feature type="region of interest" description="Disordered" evidence="1">
    <location>
        <begin position="1"/>
        <end position="22"/>
    </location>
</feature>
<protein>
    <recommendedName>
        <fullName evidence="4">Calcineurin-like phosphoesterase domain-containing protein</fullName>
    </recommendedName>
</protein>
<gene>
    <name evidence="2" type="ORF">IPN02_00575</name>
</gene>
<dbReference type="InterPro" id="IPR029052">
    <property type="entry name" value="Metallo-depent_PP-like"/>
</dbReference>
<sequence>MSLLPSGLTQVTPRRVAERPEPTGWLDRTVDGIMRRSSSLPGPPATRAWASLKLFAVIFASPLLGPGLFATLPLETARCRRRARRMPQALRTDDPDVVGASARLDPAGRYLVTSDLHRCIPGGRDWPRQQATDDLYRVALDHYGAEGWGLIEAGDVEDFWMVGGSALGVAIDALRMLGAALWPIDRRLSHATARNQLQRIIDNYEATYSAIAEKFVGPGRYWRLSGNHDDPLIRPEVASALARRLPGAVVHDLVSLGNPGQIPEAVITHGHLTDPWNSPNGAWRGRFVTWLASALADLSGDEPGLTGAAARTALLAGRAGNRLRSIRGPFSVDRDQFTLNETELHESFAGHFGEDAGPWLVLGHTHVPGDGPWDPGTNSRYERYVNSGSGVAERVITAVEWDGGAAERRPILVAIARMSDLDPVDAGPEQTDPAHRLALRAGERTAIGSLDGEPVVRVVLRAPATVPPLSAVFAG</sequence>
<evidence type="ECO:0000313" key="3">
    <source>
        <dbReference type="Proteomes" id="UP000727993"/>
    </source>
</evidence>
<evidence type="ECO:0000256" key="1">
    <source>
        <dbReference type="SAM" id="MobiDB-lite"/>
    </source>
</evidence>
<reference evidence="2 3" key="1">
    <citation type="submission" date="2020-10" db="EMBL/GenBank/DDBJ databases">
        <title>Connecting structure to function with the recovery of over 1000 high-quality activated sludge metagenome-assembled genomes encoding full-length rRNA genes using long-read sequencing.</title>
        <authorList>
            <person name="Singleton C.M."/>
            <person name="Petriglieri F."/>
            <person name="Kristensen J.M."/>
            <person name="Kirkegaard R.H."/>
            <person name="Michaelsen T.Y."/>
            <person name="Andersen M.H."/>
            <person name="Karst S.M."/>
            <person name="Dueholm M.S."/>
            <person name="Nielsen P.H."/>
            <person name="Albertsen M."/>
        </authorList>
    </citation>
    <scope>NUCLEOTIDE SEQUENCE [LARGE SCALE GENOMIC DNA]</scope>
    <source>
        <strain evidence="2">Lyne_18-Q3-R50-59_MAXAC.006</strain>
    </source>
</reference>
<comment type="caution">
    <text evidence="2">The sequence shown here is derived from an EMBL/GenBank/DDBJ whole genome shotgun (WGS) entry which is preliminary data.</text>
</comment>
<dbReference type="AlphaFoldDB" id="A0A936TBR0"/>
<proteinExistence type="predicted"/>
<dbReference type="EMBL" id="JADJZA010000001">
    <property type="protein sequence ID" value="MBK9295378.1"/>
    <property type="molecule type" value="Genomic_DNA"/>
</dbReference>